<evidence type="ECO:0000313" key="2">
    <source>
        <dbReference type="Proteomes" id="UP000014009"/>
    </source>
</evidence>
<sequence>MAYYEDEKIYKNRRDFLIQQLKSTFSNTINIFGYFTVLHLIVEFNQVQFTKELLEKIQQLGVKVLYPVEDHAIEKRKHYNRIIIGYGHLTTAEIKEGVSRLQRVILRIYILVSK</sequence>
<gene>
    <name evidence="1" type="ORF">IGM_00197</name>
</gene>
<evidence type="ECO:0008006" key="3">
    <source>
        <dbReference type="Google" id="ProtNLM"/>
    </source>
</evidence>
<dbReference type="SUPFAM" id="SSF53383">
    <property type="entry name" value="PLP-dependent transferases"/>
    <property type="match status" value="1"/>
</dbReference>
<dbReference type="InterPro" id="IPR015424">
    <property type="entry name" value="PyrdxlP-dep_Trfase"/>
</dbReference>
<dbReference type="EMBL" id="AHEF01000007">
    <property type="protein sequence ID" value="EOP99448.1"/>
    <property type="molecule type" value="Genomic_DNA"/>
</dbReference>
<reference evidence="1 2" key="1">
    <citation type="submission" date="2012-12" db="EMBL/GenBank/DDBJ databases">
        <title>The Genome Sequence of Bacillus cereus HuB4-4.</title>
        <authorList>
            <consortium name="The Broad Institute Genome Sequencing Platform"/>
            <consortium name="The Broad Institute Genome Sequencing Center for Infectious Disease"/>
            <person name="Feldgarden M."/>
            <person name="Van der Auwera G.A."/>
            <person name="Mahillon J."/>
            <person name="Duprez V."/>
            <person name="Timmery S."/>
            <person name="Mattelet C."/>
            <person name="Dierick K."/>
            <person name="Sun M."/>
            <person name="Yu Z."/>
            <person name="Zhu L."/>
            <person name="Hu X."/>
            <person name="Shank E.B."/>
            <person name="Swiecicka I."/>
            <person name="Hansen B.M."/>
            <person name="Andrup L."/>
            <person name="Walker B."/>
            <person name="Young S.K."/>
            <person name="Zeng Q."/>
            <person name="Gargeya S."/>
            <person name="Fitzgerald M."/>
            <person name="Haas B."/>
            <person name="Abouelleil A."/>
            <person name="Alvarado L."/>
            <person name="Arachchi H.M."/>
            <person name="Berlin A.M."/>
            <person name="Chapman S.B."/>
            <person name="Dewar J."/>
            <person name="Goldberg J."/>
            <person name="Griggs A."/>
            <person name="Gujja S."/>
            <person name="Hansen M."/>
            <person name="Howarth C."/>
            <person name="Imamovic A."/>
            <person name="Larimer J."/>
            <person name="McCowan C."/>
            <person name="Murphy C."/>
            <person name="Neiman D."/>
            <person name="Pearson M."/>
            <person name="Priest M."/>
            <person name="Roberts A."/>
            <person name="Saif S."/>
            <person name="Shea T."/>
            <person name="Sisk P."/>
            <person name="Sykes S."/>
            <person name="Wortman J."/>
            <person name="Nusbaum C."/>
            <person name="Birren B."/>
        </authorList>
    </citation>
    <scope>NUCLEOTIDE SEQUENCE [LARGE SCALE GENOMIC DNA]</scope>
    <source>
        <strain evidence="1 2">HuB4-4</strain>
    </source>
</reference>
<proteinExistence type="predicted"/>
<protein>
    <recommendedName>
        <fullName evidence="3">GntR family transcriptional regulator</fullName>
    </recommendedName>
</protein>
<dbReference type="Proteomes" id="UP000014009">
    <property type="component" value="Unassembled WGS sequence"/>
</dbReference>
<dbReference type="AlphaFoldDB" id="A0A9W5R025"/>
<dbReference type="InterPro" id="IPR015421">
    <property type="entry name" value="PyrdxlP-dep_Trfase_major"/>
</dbReference>
<evidence type="ECO:0000313" key="1">
    <source>
        <dbReference type="EMBL" id="EOP99448.1"/>
    </source>
</evidence>
<organism evidence="1 2">
    <name type="scientific">Bacillus cereus HuB4-4</name>
    <dbReference type="NCBI Taxonomy" id="1053211"/>
    <lineage>
        <taxon>Bacteria</taxon>
        <taxon>Bacillati</taxon>
        <taxon>Bacillota</taxon>
        <taxon>Bacilli</taxon>
        <taxon>Bacillales</taxon>
        <taxon>Bacillaceae</taxon>
        <taxon>Bacillus</taxon>
        <taxon>Bacillus cereus group</taxon>
    </lineage>
</organism>
<name>A0A9W5R025_BACCE</name>
<accession>A0A9W5R025</accession>
<comment type="caution">
    <text evidence="1">The sequence shown here is derived from an EMBL/GenBank/DDBJ whole genome shotgun (WGS) entry which is preliminary data.</text>
</comment>
<dbReference type="Gene3D" id="3.40.640.10">
    <property type="entry name" value="Type I PLP-dependent aspartate aminotransferase-like (Major domain)"/>
    <property type="match status" value="1"/>
</dbReference>